<evidence type="ECO:0000256" key="2">
    <source>
        <dbReference type="ARBA" id="ARBA00009142"/>
    </source>
</evidence>
<sequence>MPDALGAALAFDGLIWLIAGTLLAGFVRGFSGFGTALVFMPVAGQLMPPIWALTVLVVMDVFGPIPNLPRARRDGNLREVALLSGAMILALPLGLMVLASIQPEIFRYAVSTLALLVPVLLLAGLRYRGVLTAPILLGTGGLSGFLGGIVGVPGPPVILLYLASTRLAAQVRANILIYLFVFDIALIAVLAFQDRLEAVPVILGLLLALPVMLANMAGAAIFRPERERSYRAAAYVIIAAAAVSGLPIWD</sequence>
<comment type="caution">
    <text evidence="9">The sequence shown here is derived from an EMBL/GenBank/DDBJ whole genome shotgun (WGS) entry which is preliminary data.</text>
</comment>
<name>A0ABW3TB98_9RHOB</name>
<keyword evidence="6 8" id="KW-1133">Transmembrane helix</keyword>
<evidence type="ECO:0000256" key="5">
    <source>
        <dbReference type="ARBA" id="ARBA00022692"/>
    </source>
</evidence>
<dbReference type="Proteomes" id="UP001597151">
    <property type="component" value="Unassembled WGS sequence"/>
</dbReference>
<dbReference type="Pfam" id="PF01925">
    <property type="entry name" value="TauE"/>
    <property type="match status" value="1"/>
</dbReference>
<organism evidence="9 10">
    <name type="scientific">Seohaeicola saemankumensis</name>
    <dbReference type="NCBI Taxonomy" id="481181"/>
    <lineage>
        <taxon>Bacteria</taxon>
        <taxon>Pseudomonadati</taxon>
        <taxon>Pseudomonadota</taxon>
        <taxon>Alphaproteobacteria</taxon>
        <taxon>Rhodobacterales</taxon>
        <taxon>Roseobacteraceae</taxon>
        <taxon>Seohaeicola</taxon>
    </lineage>
</organism>
<reference evidence="10" key="1">
    <citation type="journal article" date="2019" name="Int. J. Syst. Evol. Microbiol.">
        <title>The Global Catalogue of Microorganisms (GCM) 10K type strain sequencing project: providing services to taxonomists for standard genome sequencing and annotation.</title>
        <authorList>
            <consortium name="The Broad Institute Genomics Platform"/>
            <consortium name="The Broad Institute Genome Sequencing Center for Infectious Disease"/>
            <person name="Wu L."/>
            <person name="Ma J."/>
        </authorList>
    </citation>
    <scope>NUCLEOTIDE SEQUENCE [LARGE SCALE GENOMIC DNA]</scope>
    <source>
        <strain evidence="10">CCUG 55328</strain>
    </source>
</reference>
<evidence type="ECO:0000313" key="9">
    <source>
        <dbReference type="EMBL" id="MFD1194233.1"/>
    </source>
</evidence>
<dbReference type="PANTHER" id="PTHR30269">
    <property type="entry name" value="TRANSMEMBRANE PROTEIN YFCA"/>
    <property type="match status" value="1"/>
</dbReference>
<gene>
    <name evidence="9" type="ORF">ACFQ3C_06090</name>
</gene>
<dbReference type="InterPro" id="IPR002781">
    <property type="entry name" value="TM_pro_TauE-like"/>
</dbReference>
<dbReference type="InterPro" id="IPR052017">
    <property type="entry name" value="TSUP"/>
</dbReference>
<accession>A0ABW3TB98</accession>
<keyword evidence="5 8" id="KW-0812">Transmembrane</keyword>
<comment type="subcellular location">
    <subcellularLocation>
        <location evidence="1 8">Cell membrane</location>
        <topology evidence="1 8">Multi-pass membrane protein</topology>
    </subcellularLocation>
</comment>
<proteinExistence type="inferred from homology"/>
<feature type="transmembrane region" description="Helical" evidence="8">
    <location>
        <begin position="175"/>
        <end position="192"/>
    </location>
</feature>
<evidence type="ECO:0000256" key="8">
    <source>
        <dbReference type="RuleBase" id="RU363041"/>
    </source>
</evidence>
<evidence type="ECO:0000313" key="10">
    <source>
        <dbReference type="Proteomes" id="UP001597151"/>
    </source>
</evidence>
<keyword evidence="4 8" id="KW-1003">Cell membrane</keyword>
<feature type="transmembrane region" description="Helical" evidence="8">
    <location>
        <begin position="145"/>
        <end position="163"/>
    </location>
</feature>
<dbReference type="RefSeq" id="WP_380789612.1">
    <property type="nucleotide sequence ID" value="NZ_JBHTKR010000002.1"/>
</dbReference>
<keyword evidence="7 8" id="KW-0472">Membrane</keyword>
<feature type="transmembrane region" description="Helical" evidence="8">
    <location>
        <begin position="14"/>
        <end position="38"/>
    </location>
</feature>
<feature type="transmembrane region" description="Helical" evidence="8">
    <location>
        <begin position="232"/>
        <end position="249"/>
    </location>
</feature>
<protein>
    <recommendedName>
        <fullName evidence="8">Probable membrane transporter protein</fullName>
    </recommendedName>
</protein>
<dbReference type="EMBL" id="JBHTKR010000002">
    <property type="protein sequence ID" value="MFD1194233.1"/>
    <property type="molecule type" value="Genomic_DNA"/>
</dbReference>
<keyword evidence="10" id="KW-1185">Reference proteome</keyword>
<evidence type="ECO:0000256" key="6">
    <source>
        <dbReference type="ARBA" id="ARBA00022989"/>
    </source>
</evidence>
<evidence type="ECO:0000256" key="1">
    <source>
        <dbReference type="ARBA" id="ARBA00004651"/>
    </source>
</evidence>
<comment type="similarity">
    <text evidence="2 8">Belongs to the 4-toluene sulfonate uptake permease (TSUP) (TC 2.A.102) family.</text>
</comment>
<evidence type="ECO:0000256" key="3">
    <source>
        <dbReference type="ARBA" id="ARBA00022448"/>
    </source>
</evidence>
<feature type="transmembrane region" description="Helical" evidence="8">
    <location>
        <begin position="80"/>
        <end position="98"/>
    </location>
</feature>
<feature type="transmembrane region" description="Helical" evidence="8">
    <location>
        <begin position="105"/>
        <end position="125"/>
    </location>
</feature>
<evidence type="ECO:0000256" key="4">
    <source>
        <dbReference type="ARBA" id="ARBA00022475"/>
    </source>
</evidence>
<keyword evidence="3" id="KW-0813">Transport</keyword>
<feature type="transmembrane region" description="Helical" evidence="8">
    <location>
        <begin position="198"/>
        <end position="220"/>
    </location>
</feature>
<dbReference type="PANTHER" id="PTHR30269:SF37">
    <property type="entry name" value="MEMBRANE TRANSPORTER PROTEIN"/>
    <property type="match status" value="1"/>
</dbReference>
<evidence type="ECO:0000256" key="7">
    <source>
        <dbReference type="ARBA" id="ARBA00023136"/>
    </source>
</evidence>